<gene>
    <name evidence="2" type="ORF">SAE02_76720</name>
</gene>
<dbReference type="InterPro" id="IPR018691">
    <property type="entry name" value="DUF2188"/>
</dbReference>
<proteinExistence type="predicted"/>
<sequence length="60" mass="6725">MDREGRGQCQSYVCPPRQQEAIDTVRGITINHGSKMLIHGRNGQIREHNTYGNASYPPKG</sequence>
<protein>
    <recommendedName>
        <fullName evidence="4">DUF2188 domain-containing protein</fullName>
    </recommendedName>
</protein>
<evidence type="ECO:0008006" key="4">
    <source>
        <dbReference type="Google" id="ProtNLM"/>
    </source>
</evidence>
<evidence type="ECO:0000313" key="3">
    <source>
        <dbReference type="Proteomes" id="UP000321523"/>
    </source>
</evidence>
<dbReference type="RefSeq" id="WP_244619772.1">
    <property type="nucleotide sequence ID" value="NZ_BJYZ01000096.1"/>
</dbReference>
<accession>A0A512E453</accession>
<dbReference type="EMBL" id="BJYZ01000096">
    <property type="protein sequence ID" value="GEO43524.1"/>
    <property type="molecule type" value="Genomic_DNA"/>
</dbReference>
<dbReference type="AlphaFoldDB" id="A0A512E453"/>
<organism evidence="2 3">
    <name type="scientific">Skermanella aerolata</name>
    <dbReference type="NCBI Taxonomy" id="393310"/>
    <lineage>
        <taxon>Bacteria</taxon>
        <taxon>Pseudomonadati</taxon>
        <taxon>Pseudomonadota</taxon>
        <taxon>Alphaproteobacteria</taxon>
        <taxon>Rhodospirillales</taxon>
        <taxon>Azospirillaceae</taxon>
        <taxon>Skermanella</taxon>
    </lineage>
</organism>
<comment type="caution">
    <text evidence="2">The sequence shown here is derived from an EMBL/GenBank/DDBJ whole genome shotgun (WGS) entry which is preliminary data.</text>
</comment>
<keyword evidence="3" id="KW-1185">Reference proteome</keyword>
<reference evidence="2 3" key="1">
    <citation type="submission" date="2019-07" db="EMBL/GenBank/DDBJ databases">
        <title>Whole genome shotgun sequence of Skermanella aerolata NBRC 106429.</title>
        <authorList>
            <person name="Hosoyama A."/>
            <person name="Uohara A."/>
            <person name="Ohji S."/>
            <person name="Ichikawa N."/>
        </authorList>
    </citation>
    <scope>NUCLEOTIDE SEQUENCE [LARGE SCALE GENOMIC DNA]</scope>
    <source>
        <strain evidence="2 3">NBRC 106429</strain>
    </source>
</reference>
<feature type="region of interest" description="Disordered" evidence="1">
    <location>
        <begin position="40"/>
        <end position="60"/>
    </location>
</feature>
<name>A0A512E453_9PROT</name>
<evidence type="ECO:0000313" key="2">
    <source>
        <dbReference type="EMBL" id="GEO43524.1"/>
    </source>
</evidence>
<dbReference type="Proteomes" id="UP000321523">
    <property type="component" value="Unassembled WGS sequence"/>
</dbReference>
<evidence type="ECO:0000256" key="1">
    <source>
        <dbReference type="SAM" id="MobiDB-lite"/>
    </source>
</evidence>
<dbReference type="Pfam" id="PF09954">
    <property type="entry name" value="DUF2188"/>
    <property type="match status" value="1"/>
</dbReference>